<dbReference type="GO" id="GO:0005634">
    <property type="term" value="C:nucleus"/>
    <property type="evidence" value="ECO:0007669"/>
    <property type="project" value="TreeGrafter"/>
</dbReference>
<evidence type="ECO:0000256" key="5">
    <source>
        <dbReference type="SAM" id="MobiDB-lite"/>
    </source>
</evidence>
<reference evidence="7" key="1">
    <citation type="submission" date="2017-05" db="UniProtKB">
        <authorList>
            <consortium name="EnsemblMetazoa"/>
        </authorList>
    </citation>
    <scope>IDENTIFICATION</scope>
</reference>
<feature type="repeat" description="ANK" evidence="4">
    <location>
        <begin position="529"/>
        <end position="561"/>
    </location>
</feature>
<proteinExistence type="predicted"/>
<dbReference type="GO" id="GO:0005829">
    <property type="term" value="C:cytosol"/>
    <property type="evidence" value="ECO:0007669"/>
    <property type="project" value="TreeGrafter"/>
</dbReference>
<dbReference type="InterPro" id="IPR032675">
    <property type="entry name" value="LRR_dom_sf"/>
</dbReference>
<feature type="region of interest" description="Disordered" evidence="5">
    <location>
        <begin position="104"/>
        <end position="125"/>
    </location>
</feature>
<evidence type="ECO:0000256" key="4">
    <source>
        <dbReference type="PROSITE-ProRule" id="PRU00023"/>
    </source>
</evidence>
<name>A0A1X7TVY1_AMPQE</name>
<dbReference type="InterPro" id="IPR000488">
    <property type="entry name" value="Death_dom"/>
</dbReference>
<dbReference type="InterPro" id="IPR027038">
    <property type="entry name" value="RanGap"/>
</dbReference>
<dbReference type="Pfam" id="PF13516">
    <property type="entry name" value="LRR_6"/>
    <property type="match status" value="2"/>
</dbReference>
<dbReference type="SUPFAM" id="SSF52047">
    <property type="entry name" value="RNI-like"/>
    <property type="match status" value="1"/>
</dbReference>
<keyword evidence="3" id="KW-0677">Repeat</keyword>
<feature type="compositionally biased region" description="Polar residues" evidence="5">
    <location>
        <begin position="248"/>
        <end position="271"/>
    </location>
</feature>
<dbReference type="GO" id="GO:0031267">
    <property type="term" value="F:small GTPase binding"/>
    <property type="evidence" value="ECO:0007669"/>
    <property type="project" value="TreeGrafter"/>
</dbReference>
<evidence type="ECO:0000313" key="7">
    <source>
        <dbReference type="EnsemblMetazoa" id="Aqu2.1.19436_001"/>
    </source>
</evidence>
<dbReference type="Gene3D" id="1.25.40.20">
    <property type="entry name" value="Ankyrin repeat-containing domain"/>
    <property type="match status" value="1"/>
</dbReference>
<dbReference type="AlphaFoldDB" id="A0A1X7TVY1"/>
<dbReference type="InterPro" id="IPR011029">
    <property type="entry name" value="DEATH-like_dom_sf"/>
</dbReference>
<dbReference type="InParanoid" id="A0A1X7TVY1"/>
<dbReference type="Gene3D" id="3.80.10.10">
    <property type="entry name" value="Ribonuclease Inhibitor"/>
    <property type="match status" value="2"/>
</dbReference>
<dbReference type="GO" id="GO:0048471">
    <property type="term" value="C:perinuclear region of cytoplasm"/>
    <property type="evidence" value="ECO:0007669"/>
    <property type="project" value="TreeGrafter"/>
</dbReference>
<keyword evidence="2" id="KW-0433">Leucine-rich repeat</keyword>
<keyword evidence="4" id="KW-0040">ANK repeat</keyword>
<dbReference type="EnsemblMetazoa" id="Aqu2.1.19436_001">
    <property type="protein sequence ID" value="Aqu2.1.19436_001"/>
    <property type="gene ID" value="Aqu2.1.19436"/>
</dbReference>
<organism evidence="7">
    <name type="scientific">Amphimedon queenslandica</name>
    <name type="common">Sponge</name>
    <dbReference type="NCBI Taxonomy" id="400682"/>
    <lineage>
        <taxon>Eukaryota</taxon>
        <taxon>Metazoa</taxon>
        <taxon>Porifera</taxon>
        <taxon>Demospongiae</taxon>
        <taxon>Heteroscleromorpha</taxon>
        <taxon>Haplosclerida</taxon>
        <taxon>Niphatidae</taxon>
        <taxon>Amphimedon</taxon>
    </lineage>
</organism>
<sequence length="789" mass="88081">MASKSFSSISPLCQLTIDQLIDVLNLLKRCGFPQTRWHELGLTLGLHKNTLDAIKRDSDTTYDCLTECLSKWLSRADNVDSKGGATFDSLSDALKSMNENAAADKLDQENKGPAPPTGTNKPLIGGPPLSPIALMDIPDDKPTVSELIEFYELLIKGQLEESLPLLDPDTIRKIRNAATADEGMSLLIKAFEEQPTLLHEIRLATGKIKGSSQLVKSHPPIAPKPKSFSQSGQPQPLPTAPKARRPSLTVSRQVSPTEPTSITSDKAVDQSSLKIGPHQTQLIHVEPHSSPTVIQLSSKEEVARSIESLHDQFTGLVTKIRKRFTELVFNEKLEADDVAFQAEEYLGQDLKLLEINMRAIFNAIRPHYNFFNFGLLKSLVHHFIPSSDDIHTELTQYINSVDKFSESSQLKHIRSTIKEKLSSLPAVASPTTSDQTKVVIKLNDRWEEITFKNFKRVLQHYFGHKIPDISTVVDIDFGSVVITLLIPTSLSQSIIDTINNKTNSMSRLGILEVAVDNKVIPIRREDDNNFDISLHESVKAGDSFEVSILLQLGADPNSKDERGKSAVEIANEGGHTQIKEILLKTGVRKTGEVKWTKDSVILTEPSAGQCQEVISQLTASHQNIYLYDASLDLVRLLLSHVLDKRTIKSIYMEYTKITKDVILLLSRKIARNASLGTLDISNNSIKDDGVIALAQLLIYNKTITRLHLNDNTDITSTSAQSLAELLLYNHTLSYLYLHRTNIDTDGVLVLMESLRTNNTLRILYLDKKHKQTCSSLPYYITIKNRLYFR</sequence>
<dbReference type="GO" id="GO:0005096">
    <property type="term" value="F:GTPase activator activity"/>
    <property type="evidence" value="ECO:0007669"/>
    <property type="project" value="UniProtKB-KW"/>
</dbReference>
<dbReference type="Gene3D" id="1.10.533.10">
    <property type="entry name" value="Death Domain, Fas"/>
    <property type="match status" value="1"/>
</dbReference>
<dbReference type="InterPro" id="IPR001611">
    <property type="entry name" value="Leu-rich_rpt"/>
</dbReference>
<dbReference type="SMART" id="SM00368">
    <property type="entry name" value="LRR_RI"/>
    <property type="match status" value="3"/>
</dbReference>
<accession>A0A1X7TVY1</accession>
<keyword evidence="1" id="KW-0343">GTPase activation</keyword>
<dbReference type="GO" id="GO:0007165">
    <property type="term" value="P:signal transduction"/>
    <property type="evidence" value="ECO:0007669"/>
    <property type="project" value="InterPro"/>
</dbReference>
<evidence type="ECO:0000256" key="2">
    <source>
        <dbReference type="ARBA" id="ARBA00022614"/>
    </source>
</evidence>
<dbReference type="OrthoDB" id="120976at2759"/>
<dbReference type="InterPro" id="IPR002110">
    <property type="entry name" value="Ankyrin_rpt"/>
</dbReference>
<protein>
    <recommendedName>
        <fullName evidence="6">Death domain-containing protein</fullName>
    </recommendedName>
</protein>
<dbReference type="PROSITE" id="PS50017">
    <property type="entry name" value="DEATH_DOMAIN"/>
    <property type="match status" value="1"/>
</dbReference>
<dbReference type="InterPro" id="IPR036770">
    <property type="entry name" value="Ankyrin_rpt-contain_sf"/>
</dbReference>
<dbReference type="PROSITE" id="PS50088">
    <property type="entry name" value="ANK_REPEAT"/>
    <property type="match status" value="1"/>
</dbReference>
<evidence type="ECO:0000256" key="3">
    <source>
        <dbReference type="ARBA" id="ARBA00022737"/>
    </source>
</evidence>
<dbReference type="PANTHER" id="PTHR24113:SF12">
    <property type="entry name" value="RAN GTPASE-ACTIVATING PROTEIN 1"/>
    <property type="match status" value="1"/>
</dbReference>
<evidence type="ECO:0000259" key="6">
    <source>
        <dbReference type="PROSITE" id="PS50017"/>
    </source>
</evidence>
<dbReference type="Pfam" id="PF00531">
    <property type="entry name" value="Death"/>
    <property type="match status" value="1"/>
</dbReference>
<feature type="domain" description="Death" evidence="6">
    <location>
        <begin position="36"/>
        <end position="110"/>
    </location>
</feature>
<dbReference type="SUPFAM" id="SSF48403">
    <property type="entry name" value="Ankyrin repeat"/>
    <property type="match status" value="1"/>
</dbReference>
<dbReference type="PANTHER" id="PTHR24113">
    <property type="entry name" value="RAN GTPASE-ACTIVATING PROTEIN 1"/>
    <property type="match status" value="1"/>
</dbReference>
<dbReference type="GO" id="GO:0006913">
    <property type="term" value="P:nucleocytoplasmic transport"/>
    <property type="evidence" value="ECO:0007669"/>
    <property type="project" value="TreeGrafter"/>
</dbReference>
<evidence type="ECO:0000256" key="1">
    <source>
        <dbReference type="ARBA" id="ARBA00022468"/>
    </source>
</evidence>
<feature type="region of interest" description="Disordered" evidence="5">
    <location>
        <begin position="212"/>
        <end position="271"/>
    </location>
</feature>
<dbReference type="SUPFAM" id="SSF47986">
    <property type="entry name" value="DEATH domain"/>
    <property type="match status" value="1"/>
</dbReference>
<dbReference type="CDD" id="cd01670">
    <property type="entry name" value="Death"/>
    <property type="match status" value="1"/>
</dbReference>